<sequence>MEWTTGVLSPQSDNPHDRETHMRSVRIGTPAEFIAPEATPGLLLEMKPLDMLLTNQHIRSHTSKTPLNHPTEPAYGISIKISRSIRDNLEIALNITYRRTILITSFTSTYTTSITHSWFSALDPSSYPSTRDEMGNRQWDGLGCWKNKNCVNYVGYFDRPGLKRAVDWFREWERKERERKGKGETISDLEVCRERRLRGGTAVQTAEAQGAADWIRNNQMAWERIQRKRVERGQRRRKYPDSEEIKMGDQKGDDSRSNDSWFIGFIGFIGSSLLVIGRNPKLPVNLTKEISKGKKTWWGKIGSLFKLVKENAGAQVHATKAPVSAIPPPKKTKDATHR</sequence>
<dbReference type="AlphaFoldDB" id="A0AA40CU83"/>
<dbReference type="Proteomes" id="UP001174936">
    <property type="component" value="Unassembled WGS sequence"/>
</dbReference>
<organism evidence="2 3">
    <name type="scientific">Cercophora newfieldiana</name>
    <dbReference type="NCBI Taxonomy" id="92897"/>
    <lineage>
        <taxon>Eukaryota</taxon>
        <taxon>Fungi</taxon>
        <taxon>Dikarya</taxon>
        <taxon>Ascomycota</taxon>
        <taxon>Pezizomycotina</taxon>
        <taxon>Sordariomycetes</taxon>
        <taxon>Sordariomycetidae</taxon>
        <taxon>Sordariales</taxon>
        <taxon>Lasiosphaeriaceae</taxon>
        <taxon>Cercophora</taxon>
    </lineage>
</organism>
<protein>
    <submittedName>
        <fullName evidence="2">Uncharacterized protein</fullName>
    </submittedName>
</protein>
<dbReference type="EMBL" id="JAULSV010000003">
    <property type="protein sequence ID" value="KAK0649189.1"/>
    <property type="molecule type" value="Genomic_DNA"/>
</dbReference>
<feature type="compositionally biased region" description="Polar residues" evidence="1">
    <location>
        <begin position="1"/>
        <end position="13"/>
    </location>
</feature>
<evidence type="ECO:0000313" key="2">
    <source>
        <dbReference type="EMBL" id="KAK0649189.1"/>
    </source>
</evidence>
<gene>
    <name evidence="2" type="ORF">B0T16DRAFT_456620</name>
</gene>
<keyword evidence="3" id="KW-1185">Reference proteome</keyword>
<feature type="region of interest" description="Disordered" evidence="1">
    <location>
        <begin position="319"/>
        <end position="338"/>
    </location>
</feature>
<name>A0AA40CU83_9PEZI</name>
<evidence type="ECO:0000313" key="3">
    <source>
        <dbReference type="Proteomes" id="UP001174936"/>
    </source>
</evidence>
<evidence type="ECO:0000256" key="1">
    <source>
        <dbReference type="SAM" id="MobiDB-lite"/>
    </source>
</evidence>
<feature type="region of interest" description="Disordered" evidence="1">
    <location>
        <begin position="232"/>
        <end position="256"/>
    </location>
</feature>
<feature type="region of interest" description="Disordered" evidence="1">
    <location>
        <begin position="1"/>
        <end position="22"/>
    </location>
</feature>
<accession>A0AA40CU83</accession>
<proteinExistence type="predicted"/>
<comment type="caution">
    <text evidence="2">The sequence shown here is derived from an EMBL/GenBank/DDBJ whole genome shotgun (WGS) entry which is preliminary data.</text>
</comment>
<feature type="compositionally biased region" description="Basic and acidic residues" evidence="1">
    <location>
        <begin position="239"/>
        <end position="256"/>
    </location>
</feature>
<reference evidence="2" key="1">
    <citation type="submission" date="2023-06" db="EMBL/GenBank/DDBJ databases">
        <title>Genome-scale phylogeny and comparative genomics of the fungal order Sordariales.</title>
        <authorList>
            <consortium name="Lawrence Berkeley National Laboratory"/>
            <person name="Hensen N."/>
            <person name="Bonometti L."/>
            <person name="Westerberg I."/>
            <person name="Brannstrom I.O."/>
            <person name="Guillou S."/>
            <person name="Cros-Aarteil S."/>
            <person name="Calhoun S."/>
            <person name="Haridas S."/>
            <person name="Kuo A."/>
            <person name="Mondo S."/>
            <person name="Pangilinan J."/>
            <person name="Riley R."/>
            <person name="Labutti K."/>
            <person name="Andreopoulos B."/>
            <person name="Lipzen A."/>
            <person name="Chen C."/>
            <person name="Yanf M."/>
            <person name="Daum C."/>
            <person name="Ng V."/>
            <person name="Clum A."/>
            <person name="Steindorff A."/>
            <person name="Ohm R."/>
            <person name="Martin F."/>
            <person name="Silar P."/>
            <person name="Natvig D."/>
            <person name="Lalanne C."/>
            <person name="Gautier V."/>
            <person name="Ament-Velasquez S.L."/>
            <person name="Kruys A."/>
            <person name="Hutchinson M.I."/>
            <person name="Powell A.J."/>
            <person name="Barry K."/>
            <person name="Miller A.N."/>
            <person name="Grigoriev I.V."/>
            <person name="Debuchy R."/>
            <person name="Gladieux P."/>
            <person name="Thoren M.H."/>
            <person name="Johannesson H."/>
        </authorList>
    </citation>
    <scope>NUCLEOTIDE SEQUENCE</scope>
    <source>
        <strain evidence="2">SMH2532-1</strain>
    </source>
</reference>